<dbReference type="Gene3D" id="2.60.220.30">
    <property type="match status" value="1"/>
</dbReference>
<protein>
    <recommendedName>
        <fullName evidence="3">ZU5 domain-containing protein</fullName>
    </recommendedName>
</protein>
<evidence type="ECO:0000313" key="1">
    <source>
        <dbReference type="EMBL" id="PSL30105.1"/>
    </source>
</evidence>
<dbReference type="AlphaFoldDB" id="A0A2P8G8B5"/>
<dbReference type="Proteomes" id="UP000241964">
    <property type="component" value="Unassembled WGS sequence"/>
</dbReference>
<gene>
    <name evidence="1" type="ORF">CLV60_10447</name>
</gene>
<dbReference type="OrthoDB" id="770607at2"/>
<organism evidence="1 2">
    <name type="scientific">Dyadobacter jiangsuensis</name>
    <dbReference type="NCBI Taxonomy" id="1591085"/>
    <lineage>
        <taxon>Bacteria</taxon>
        <taxon>Pseudomonadati</taxon>
        <taxon>Bacteroidota</taxon>
        <taxon>Cytophagia</taxon>
        <taxon>Cytophagales</taxon>
        <taxon>Spirosomataceae</taxon>
        <taxon>Dyadobacter</taxon>
    </lineage>
</organism>
<name>A0A2P8G8B5_9BACT</name>
<sequence length="415" mass="44600">MKIKLEIKCSPAPKRIFCGLLAGCLLLGGLPGCKERNEAVSPGNASGEGATEVGVPDGELVSKVIGAAGGTISSADNQVTLTIPARALAKDTQILIQPITNEAPNGLGAAYRFLPDGTTFARPASLTFNYDPRRVAANTPEGFRVATQGTDGRWYRTPEARVDTVAHTVTAEMPHFSDWTAFELAVIENMSLDGAHYAELGASVELKMGVYNTTIVFGGWDKDVPDVEVEKVEWKVMGGAANGTVKAGSPGTDYFGTIYNATFTAPAQNPPSNPVTVVADVTLKGGKRKIQVIKQILIGKDYFRGVFAETPFDWENLSFMITGKNIALVGYNENPSQSLHIQLNNVNLTAPNRTYAYGERADKAPGGNLRPITTVKTADGFRRTRIVPRDCGFRRVVLPSRKSALSMGWSTFRGI</sequence>
<proteinExistence type="predicted"/>
<dbReference type="RefSeq" id="WP_106595023.1">
    <property type="nucleotide sequence ID" value="NZ_PYAS01000004.1"/>
</dbReference>
<dbReference type="EMBL" id="PYAS01000004">
    <property type="protein sequence ID" value="PSL30105.1"/>
    <property type="molecule type" value="Genomic_DNA"/>
</dbReference>
<evidence type="ECO:0000313" key="2">
    <source>
        <dbReference type="Proteomes" id="UP000241964"/>
    </source>
</evidence>
<reference evidence="1 2" key="1">
    <citation type="submission" date="2018-03" db="EMBL/GenBank/DDBJ databases">
        <title>Genomic Encyclopedia of Archaeal and Bacterial Type Strains, Phase II (KMG-II): from individual species to whole genera.</title>
        <authorList>
            <person name="Goeker M."/>
        </authorList>
    </citation>
    <scope>NUCLEOTIDE SEQUENCE [LARGE SCALE GENOMIC DNA]</scope>
    <source>
        <strain evidence="1 2">DSM 29057</strain>
    </source>
</reference>
<evidence type="ECO:0008006" key="3">
    <source>
        <dbReference type="Google" id="ProtNLM"/>
    </source>
</evidence>
<keyword evidence="2" id="KW-1185">Reference proteome</keyword>
<accession>A0A2P8G8B5</accession>
<comment type="caution">
    <text evidence="1">The sequence shown here is derived from an EMBL/GenBank/DDBJ whole genome shotgun (WGS) entry which is preliminary data.</text>
</comment>